<dbReference type="Proteomes" id="UP000218811">
    <property type="component" value="Unassembled WGS sequence"/>
</dbReference>
<dbReference type="GO" id="GO:0006281">
    <property type="term" value="P:DNA repair"/>
    <property type="evidence" value="ECO:0007669"/>
    <property type="project" value="TreeGrafter"/>
</dbReference>
<dbReference type="SUPFAM" id="SSF56784">
    <property type="entry name" value="HAD-like"/>
    <property type="match status" value="1"/>
</dbReference>
<dbReference type="GO" id="GO:0003690">
    <property type="term" value="F:double-stranded DNA binding"/>
    <property type="evidence" value="ECO:0007669"/>
    <property type="project" value="TreeGrafter"/>
</dbReference>
<dbReference type="InterPro" id="IPR006551">
    <property type="entry name" value="Polynucleotide_phosphatase"/>
</dbReference>
<dbReference type="OrthoDB" id="19045at2759"/>
<dbReference type="AlphaFoldDB" id="A0A2H3JJ18"/>
<dbReference type="InterPro" id="IPR013954">
    <property type="entry name" value="PNK3P"/>
</dbReference>
<reference evidence="2 3" key="1">
    <citation type="journal article" date="2012" name="Science">
        <title>The Paleozoic origin of enzymatic lignin decomposition reconstructed from 31 fungal genomes.</title>
        <authorList>
            <person name="Floudas D."/>
            <person name="Binder M."/>
            <person name="Riley R."/>
            <person name="Barry K."/>
            <person name="Blanchette R.A."/>
            <person name="Henrissat B."/>
            <person name="Martinez A.T."/>
            <person name="Otillar R."/>
            <person name="Spatafora J.W."/>
            <person name="Yadav J.S."/>
            <person name="Aerts A."/>
            <person name="Benoit I."/>
            <person name="Boyd A."/>
            <person name="Carlson A."/>
            <person name="Copeland A."/>
            <person name="Coutinho P.M."/>
            <person name="de Vries R.P."/>
            <person name="Ferreira P."/>
            <person name="Findley K."/>
            <person name="Foster B."/>
            <person name="Gaskell J."/>
            <person name="Glotzer D."/>
            <person name="Gorecki P."/>
            <person name="Heitman J."/>
            <person name="Hesse C."/>
            <person name="Hori C."/>
            <person name="Igarashi K."/>
            <person name="Jurgens J.A."/>
            <person name="Kallen N."/>
            <person name="Kersten P."/>
            <person name="Kohler A."/>
            <person name="Kuees U."/>
            <person name="Kumar T.K.A."/>
            <person name="Kuo A."/>
            <person name="LaButti K."/>
            <person name="Larrondo L.F."/>
            <person name="Lindquist E."/>
            <person name="Ling A."/>
            <person name="Lombard V."/>
            <person name="Lucas S."/>
            <person name="Lundell T."/>
            <person name="Martin R."/>
            <person name="McLaughlin D.J."/>
            <person name="Morgenstern I."/>
            <person name="Morin E."/>
            <person name="Murat C."/>
            <person name="Nagy L.G."/>
            <person name="Nolan M."/>
            <person name="Ohm R.A."/>
            <person name="Patyshakuliyeva A."/>
            <person name="Rokas A."/>
            <person name="Ruiz-Duenas F.J."/>
            <person name="Sabat G."/>
            <person name="Salamov A."/>
            <person name="Samejima M."/>
            <person name="Schmutz J."/>
            <person name="Slot J.C."/>
            <person name="St John F."/>
            <person name="Stenlid J."/>
            <person name="Sun H."/>
            <person name="Sun S."/>
            <person name="Syed K."/>
            <person name="Tsang A."/>
            <person name="Wiebenga A."/>
            <person name="Young D."/>
            <person name="Pisabarro A."/>
            <person name="Eastwood D.C."/>
            <person name="Martin F."/>
            <person name="Cullen D."/>
            <person name="Grigoriev I.V."/>
            <person name="Hibbett D.S."/>
        </authorList>
    </citation>
    <scope>NUCLEOTIDE SEQUENCE [LARGE SCALE GENOMIC DNA]</scope>
    <source>
        <strain evidence="2 3">MD-104</strain>
    </source>
</reference>
<dbReference type="SUPFAM" id="SSF52540">
    <property type="entry name" value="P-loop containing nucleoside triphosphate hydrolases"/>
    <property type="match status" value="1"/>
</dbReference>
<dbReference type="Pfam" id="PF13671">
    <property type="entry name" value="AAA_33"/>
    <property type="match status" value="1"/>
</dbReference>
<keyword evidence="3" id="KW-1185">Reference proteome</keyword>
<dbReference type="Pfam" id="PF08645">
    <property type="entry name" value="PNK3P"/>
    <property type="match status" value="1"/>
</dbReference>
<dbReference type="EMBL" id="KB467942">
    <property type="protein sequence ID" value="PCH38769.1"/>
    <property type="molecule type" value="Genomic_DNA"/>
</dbReference>
<evidence type="ECO:0000313" key="2">
    <source>
        <dbReference type="EMBL" id="PCH38769.1"/>
    </source>
</evidence>
<dbReference type="NCBIfam" id="TIGR01664">
    <property type="entry name" value="DNA-3'-Pase"/>
    <property type="match status" value="1"/>
</dbReference>
<name>A0A2H3JJ18_WOLCO</name>
<gene>
    <name evidence="2" type="ORF">WOLCODRAFT_97670</name>
</gene>
<feature type="region of interest" description="Disordered" evidence="1">
    <location>
        <begin position="1"/>
        <end position="34"/>
    </location>
</feature>
<protein>
    <submittedName>
        <fullName evidence="2">PNK3P-domain-containing protein</fullName>
    </submittedName>
</protein>
<dbReference type="InterPro" id="IPR036412">
    <property type="entry name" value="HAD-like_sf"/>
</dbReference>
<evidence type="ECO:0000313" key="3">
    <source>
        <dbReference type="Proteomes" id="UP000218811"/>
    </source>
</evidence>
<dbReference type="PANTHER" id="PTHR12083:SF9">
    <property type="entry name" value="BIFUNCTIONAL POLYNUCLEOTIDE PHOSPHATASE_KINASE"/>
    <property type="match status" value="1"/>
</dbReference>
<organism evidence="2 3">
    <name type="scientific">Wolfiporia cocos (strain MD-104)</name>
    <name type="common">Brown rot fungus</name>
    <dbReference type="NCBI Taxonomy" id="742152"/>
    <lineage>
        <taxon>Eukaryota</taxon>
        <taxon>Fungi</taxon>
        <taxon>Dikarya</taxon>
        <taxon>Basidiomycota</taxon>
        <taxon>Agaricomycotina</taxon>
        <taxon>Agaricomycetes</taxon>
        <taxon>Polyporales</taxon>
        <taxon>Phaeolaceae</taxon>
        <taxon>Wolfiporia</taxon>
    </lineage>
</organism>
<dbReference type="GO" id="GO:0046404">
    <property type="term" value="F:ATP-dependent polydeoxyribonucleotide 5'-hydroxyl-kinase activity"/>
    <property type="evidence" value="ECO:0007669"/>
    <property type="project" value="TreeGrafter"/>
</dbReference>
<proteinExistence type="predicted"/>
<dbReference type="InterPro" id="IPR006549">
    <property type="entry name" value="HAD-SF_hydro_IIIA"/>
</dbReference>
<dbReference type="PANTHER" id="PTHR12083">
    <property type="entry name" value="BIFUNCTIONAL POLYNUCLEOTIDE PHOSPHATASE/KINASE"/>
    <property type="match status" value="1"/>
</dbReference>
<evidence type="ECO:0000256" key="1">
    <source>
        <dbReference type="SAM" id="MobiDB-lite"/>
    </source>
</evidence>
<dbReference type="FunFam" id="3.40.50.300:FF:000737">
    <property type="entry name" value="Bifunctional polynucleotide phosphatase/kinase"/>
    <property type="match status" value="1"/>
</dbReference>
<dbReference type="InterPro" id="IPR023214">
    <property type="entry name" value="HAD_sf"/>
</dbReference>
<dbReference type="InterPro" id="IPR027417">
    <property type="entry name" value="P-loop_NTPase"/>
</dbReference>
<dbReference type="OMA" id="AADWKWW"/>
<dbReference type="Gene3D" id="3.40.50.1000">
    <property type="entry name" value="HAD superfamily/HAD-like"/>
    <property type="match status" value="1"/>
</dbReference>
<dbReference type="NCBIfam" id="TIGR01662">
    <property type="entry name" value="HAD-SF-IIIA"/>
    <property type="match status" value="1"/>
</dbReference>
<sequence length="446" mass="50632">MSDKASKVSIKTSKSATVQKRTANHLEDAEGSAPKKVPKLFPIFEKSQPDGEDKTTYQWIKPSLGPQKTCLHGVNLTPEFRKKVAAFDLDGCLIQSSLFKRGTKGKAKEPPTFQWWKPIIPAKLKEVHDAGYSIVIITNQALRSATLEEWKKKIPLIAAAVPEVPFRLFAATAKDSYRKPIPGMWYELERMYAEKQVRIDMQNSFFVGDAAGRPSDLAGTDRKWALNVGIPFYTPEEYFLELPPAPYTLTGFHVSSLPTDLPRVTPTSTPIVPLTPNGPEIVLFVGYPSLGKSSFYREHFEPAGYVHINQDTLRTRDKCVKAAQEAVQEGKSCVVDNTNRNAETRKHYVDLAKRLRLPIRCFMFNGSMELAWHNNLYRAFNLPPSRAAKEPKRELLPYSAFTSFRAQFEEPTLEGGYAEIKKVNWVFEGDEEERRRWSMWLQIDGK</sequence>
<dbReference type="Gene3D" id="3.40.50.300">
    <property type="entry name" value="P-loop containing nucleotide triphosphate hydrolases"/>
    <property type="match status" value="1"/>
</dbReference>
<accession>A0A2H3JJ18</accession>
<dbReference type="GO" id="GO:0046403">
    <property type="term" value="F:polynucleotide 3'-phosphatase activity"/>
    <property type="evidence" value="ECO:0007669"/>
    <property type="project" value="TreeGrafter"/>
</dbReference>
<feature type="compositionally biased region" description="Polar residues" evidence="1">
    <location>
        <begin position="9"/>
        <end position="21"/>
    </location>
</feature>
<dbReference type="STRING" id="742152.A0A2H3JJ18"/>